<evidence type="ECO:0000313" key="1">
    <source>
        <dbReference type="EMBL" id="VAW44584.1"/>
    </source>
</evidence>
<accession>A0A3B0WLY4</accession>
<dbReference type="AlphaFoldDB" id="A0A3B0WLY4"/>
<sequence>MKEVTYSLEQIQSWSPYVEQMCQRFPALTSSEQWAEPWQDGVLYQTVYDEVFASQDDTALKQQLRKARNWQM</sequence>
<feature type="non-terminal residue" evidence="1">
    <location>
        <position position="72"/>
    </location>
</feature>
<gene>
    <name evidence="1" type="ORF">MNBD_GAMMA04-1653</name>
</gene>
<name>A0A3B0WLY4_9ZZZZ</name>
<reference evidence="1" key="1">
    <citation type="submission" date="2018-06" db="EMBL/GenBank/DDBJ databases">
        <authorList>
            <person name="Zhirakovskaya E."/>
        </authorList>
    </citation>
    <scope>NUCLEOTIDE SEQUENCE</scope>
</reference>
<organism evidence="1">
    <name type="scientific">hydrothermal vent metagenome</name>
    <dbReference type="NCBI Taxonomy" id="652676"/>
    <lineage>
        <taxon>unclassified sequences</taxon>
        <taxon>metagenomes</taxon>
        <taxon>ecological metagenomes</taxon>
    </lineage>
</organism>
<proteinExistence type="predicted"/>
<protein>
    <submittedName>
        <fullName evidence="1">Uncharacterized protein</fullName>
    </submittedName>
</protein>
<dbReference type="EMBL" id="UOFB01000050">
    <property type="protein sequence ID" value="VAW44584.1"/>
    <property type="molecule type" value="Genomic_DNA"/>
</dbReference>